<reference evidence="9 10" key="1">
    <citation type="submission" date="2016-10" db="EMBL/GenBank/DDBJ databases">
        <title>Actinomyces aegypiusis sp. nov., isolated from the Aegypius monachus in Qinghai Tibet Plateau China.</title>
        <authorList>
            <person name="Wang Y."/>
        </authorList>
    </citation>
    <scope>NUCLEOTIDE SEQUENCE [LARGE SCALE GENOMIC DNA]</scope>
    <source>
        <strain evidence="9 10">VUL4_3</strain>
    </source>
</reference>
<dbReference type="Gene3D" id="3.20.20.80">
    <property type="entry name" value="Glycosidases"/>
    <property type="match status" value="1"/>
</dbReference>
<evidence type="ECO:0000256" key="1">
    <source>
        <dbReference type="ARBA" id="ARBA00001231"/>
    </source>
</evidence>
<dbReference type="EMBL" id="CP017812">
    <property type="protein sequence ID" value="AOZ72921.1"/>
    <property type="molecule type" value="Genomic_DNA"/>
</dbReference>
<dbReference type="RefSeq" id="WP_071164386.1">
    <property type="nucleotide sequence ID" value="NZ_CP017812.1"/>
</dbReference>
<evidence type="ECO:0000256" key="2">
    <source>
        <dbReference type="ARBA" id="ARBA00006285"/>
    </source>
</evidence>
<feature type="domain" description="Beta-hexosaminidase bacterial type N-terminal" evidence="8">
    <location>
        <begin position="47"/>
        <end position="114"/>
    </location>
</feature>
<dbReference type="InterPro" id="IPR015882">
    <property type="entry name" value="HEX_bac_N"/>
</dbReference>
<dbReference type="PRINTS" id="PR00738">
    <property type="entry name" value="GLHYDRLASE20"/>
</dbReference>
<dbReference type="EC" id="3.2.1.52" evidence="3"/>
<evidence type="ECO:0000256" key="5">
    <source>
        <dbReference type="ARBA" id="ARBA00023295"/>
    </source>
</evidence>
<evidence type="ECO:0000256" key="4">
    <source>
        <dbReference type="ARBA" id="ARBA00022801"/>
    </source>
</evidence>
<dbReference type="Pfam" id="PF00728">
    <property type="entry name" value="Glyco_hydro_20"/>
    <property type="match status" value="1"/>
</dbReference>
<dbReference type="GO" id="GO:0005975">
    <property type="term" value="P:carbohydrate metabolic process"/>
    <property type="evidence" value="ECO:0007669"/>
    <property type="project" value="InterPro"/>
</dbReference>
<evidence type="ECO:0000256" key="3">
    <source>
        <dbReference type="ARBA" id="ARBA00012663"/>
    </source>
</evidence>
<dbReference type="STRING" id="1912795.BK816_06125"/>
<comment type="similarity">
    <text evidence="2">Belongs to the glycosyl hydrolase 20 family.</text>
</comment>
<evidence type="ECO:0000256" key="6">
    <source>
        <dbReference type="PIRSR" id="PIRSR625705-1"/>
    </source>
</evidence>
<name>A0A1D9MKN9_9ACTO</name>
<evidence type="ECO:0000259" key="7">
    <source>
        <dbReference type="Pfam" id="PF00728"/>
    </source>
</evidence>
<gene>
    <name evidence="9" type="ORF">BK816_06125</name>
</gene>
<dbReference type="InterPro" id="IPR029018">
    <property type="entry name" value="Hex-like_dom2"/>
</dbReference>
<dbReference type="SUPFAM" id="SSF55545">
    <property type="entry name" value="beta-N-acetylhexosaminidase-like domain"/>
    <property type="match status" value="1"/>
</dbReference>
<dbReference type="Gene3D" id="3.30.379.10">
    <property type="entry name" value="Chitobiase/beta-hexosaminidase domain 2-like"/>
    <property type="match status" value="1"/>
</dbReference>
<dbReference type="KEGG" id="avu:BK816_06125"/>
<dbReference type="AlphaFoldDB" id="A0A1D9MKN9"/>
<proteinExistence type="inferred from homology"/>
<evidence type="ECO:0000313" key="10">
    <source>
        <dbReference type="Proteomes" id="UP000176288"/>
    </source>
</evidence>
<comment type="catalytic activity">
    <reaction evidence="1">
        <text>Hydrolysis of terminal non-reducing N-acetyl-D-hexosamine residues in N-acetyl-beta-D-hexosaminides.</text>
        <dbReference type="EC" id="3.2.1.52"/>
    </reaction>
</comment>
<organism evidence="9 10">
    <name type="scientific">Boudabousia tangfeifanii</name>
    <dbReference type="NCBI Taxonomy" id="1912795"/>
    <lineage>
        <taxon>Bacteria</taxon>
        <taxon>Bacillati</taxon>
        <taxon>Actinomycetota</taxon>
        <taxon>Actinomycetes</taxon>
        <taxon>Actinomycetales</taxon>
        <taxon>Actinomycetaceae</taxon>
        <taxon>Boudabousia</taxon>
    </lineage>
</organism>
<dbReference type="InterPro" id="IPR015883">
    <property type="entry name" value="Glyco_hydro_20_cat"/>
</dbReference>
<dbReference type="Proteomes" id="UP000176288">
    <property type="component" value="Chromosome"/>
</dbReference>
<dbReference type="Pfam" id="PF02838">
    <property type="entry name" value="Glyco_hydro_20b"/>
    <property type="match status" value="1"/>
</dbReference>
<evidence type="ECO:0000313" key="9">
    <source>
        <dbReference type="EMBL" id="AOZ72921.1"/>
    </source>
</evidence>
<keyword evidence="10" id="KW-1185">Reference proteome</keyword>
<dbReference type="PANTHER" id="PTHR22600:SF57">
    <property type="entry name" value="BETA-N-ACETYLHEXOSAMINIDASE"/>
    <property type="match status" value="1"/>
</dbReference>
<dbReference type="PANTHER" id="PTHR22600">
    <property type="entry name" value="BETA-HEXOSAMINIDASE"/>
    <property type="match status" value="1"/>
</dbReference>
<dbReference type="SUPFAM" id="SSF51445">
    <property type="entry name" value="(Trans)glycosidases"/>
    <property type="match status" value="1"/>
</dbReference>
<dbReference type="OrthoDB" id="9763537at2"/>
<protein>
    <recommendedName>
        <fullName evidence="3">beta-N-acetylhexosaminidase</fullName>
        <ecNumber evidence="3">3.2.1.52</ecNumber>
    </recommendedName>
</protein>
<keyword evidence="5" id="KW-0326">Glycosidase</keyword>
<keyword evidence="4" id="KW-0378">Hydrolase</keyword>
<dbReference type="GO" id="GO:0016020">
    <property type="term" value="C:membrane"/>
    <property type="evidence" value="ECO:0007669"/>
    <property type="project" value="TreeGrafter"/>
</dbReference>
<evidence type="ECO:0000259" key="8">
    <source>
        <dbReference type="Pfam" id="PF02838"/>
    </source>
</evidence>
<dbReference type="InterPro" id="IPR025705">
    <property type="entry name" value="Beta_hexosaminidase_sua/sub"/>
</dbReference>
<dbReference type="InterPro" id="IPR017853">
    <property type="entry name" value="GH"/>
</dbReference>
<feature type="domain" description="Glycoside hydrolase family 20 catalytic" evidence="7">
    <location>
        <begin position="130"/>
        <end position="502"/>
    </location>
</feature>
<sequence>MTTVNYGKVQQVADFLGPLPVPAQTKPWDPQDLPPEPVQLGVRERAAHETAQQIATHLHPSYPALAARTRWELSKEKTIPKGAYRLWVSRECCCLHASDEAGFFAGTVTAAQLIIGELCDPLEIYDEPRFTYRGFMIDVARNFLEVPELYALIDIAAWHKLNVCHLHLVDDQGWRLEMDNVKRRIGDETDYTALHILGGASACQSGENPGFDEPEDALTEVNAANQGFESIGPGQIGYYTKTELKELKQYAAARGIQLVPELEFPGHNHVVLHALPHLATAGASAQVDRDGKVPPWTSWQVGHSYLDYDLPATWDFITQAILQVKDVFGTEVIHLGGDEAHQMMKRLGKERYLAVLNRIVKLAKMHGFSRVMLWQEACEVALGPNDVIECWSDNIGAQSWEEVTAQAKAQGYKLLNANAAHAYLDQKPNLKDPRGLTWACAKGLKVTDAYNWDPLKDFPLEVHSQIIGIEAPLWSETVRSLEDALYLQYPRLSALAEVAWSRPENLDWNGFQRRMRSLN</sequence>
<dbReference type="GO" id="GO:0004563">
    <property type="term" value="F:beta-N-acetylhexosaminidase activity"/>
    <property type="evidence" value="ECO:0007669"/>
    <property type="project" value="UniProtKB-EC"/>
</dbReference>
<feature type="active site" description="Proton donor" evidence="6">
    <location>
        <position position="339"/>
    </location>
</feature>
<dbReference type="GO" id="GO:0030203">
    <property type="term" value="P:glycosaminoglycan metabolic process"/>
    <property type="evidence" value="ECO:0007669"/>
    <property type="project" value="TreeGrafter"/>
</dbReference>
<accession>A0A1D9MKN9</accession>